<protein>
    <submittedName>
        <fullName evidence="1">Uncharacterized protein</fullName>
    </submittedName>
</protein>
<dbReference type="EMBL" id="KM107910">
    <property type="protein sequence ID" value="AIP87499.1"/>
    <property type="molecule type" value="Genomic_DNA"/>
</dbReference>
<name>A0A089FQH8_FUNXX</name>
<organism evidence="1">
    <name type="scientific">Fungal sp. (strain NRRL 50135)</name>
    <dbReference type="NCBI Taxonomy" id="1547289"/>
    <lineage>
        <taxon>Eukaryota</taxon>
        <taxon>Fungi</taxon>
    </lineage>
</organism>
<sequence length="368" mass="40204">MTDLGDHAREVAVGHVESQPLVIELEQALHMLENTGTLADDIWEMLPHGLYEAHVDSVSVSTTPFVSLGSKAVIGDSDIATWSVYLVVKPREDHGVVFWPGCGERHQFESLDLNESVGAVLREYVDVHGAPRLVHAPSNGFPGWNVEAPHHPISRAAEGSRRGLEGGVQHTGVDEKLVLPIRPRLVLNGASSVTLLALDCEHAAEWRRVLVLKSLELIVESVCLNLSHIEVLRYVVLASGQKSRVGDSIPKSLCESVQTGPLERRMGSKLQCHVKRATLCNSCRYGRREEHCVGHVGHPVLRVQGSGLHDLPFVNARVPRWLALAASICAQNVGHGFQGLELASKLALVFENFDGFSNGVFVSRQRDA</sequence>
<proteinExistence type="predicted"/>
<reference evidence="1" key="1">
    <citation type="journal article" date="2015" name="ACS Synth. Biol.">
        <title>Native promoter strategy for high-yielding synthesis and engineering of fungal secondary metabolites.</title>
        <authorList>
            <person name="Kakule T.B."/>
            <person name="Jadulco R.C."/>
            <person name="Koch M."/>
            <person name="Janso J.E."/>
            <person name="Barrows L.R."/>
            <person name="Schmidt E.W."/>
        </authorList>
    </citation>
    <scope>NUCLEOTIDE SEQUENCE</scope>
    <source>
        <strain evidence="1">NRRL 50135</strain>
    </source>
</reference>
<dbReference type="AlphaFoldDB" id="A0A089FQH8"/>
<evidence type="ECO:0000313" key="1">
    <source>
        <dbReference type="EMBL" id="AIP87499.1"/>
    </source>
</evidence>
<gene>
    <name evidence="1" type="ORF">gNR595</name>
</gene>
<accession>A0A089FQH8</accession>